<dbReference type="SUPFAM" id="SSF52200">
    <property type="entry name" value="Toll/Interleukin receptor TIR domain"/>
    <property type="match status" value="1"/>
</dbReference>
<dbReference type="Gene3D" id="3.40.50.10140">
    <property type="entry name" value="Toll/interleukin-1 receptor homology (TIR) domain"/>
    <property type="match status" value="1"/>
</dbReference>
<evidence type="ECO:0000259" key="2">
    <source>
        <dbReference type="Pfam" id="PF13676"/>
    </source>
</evidence>
<reference evidence="3 4" key="1">
    <citation type="submission" date="2020-12" db="EMBL/GenBank/DDBJ databases">
        <title>Genomic analysis of Staphylococcus felis from a cat with skin infection.</title>
        <authorList>
            <person name="Aslantas O."/>
            <person name="Keskin O."/>
            <person name="Buyukaltay K."/>
            <person name="Gullu Yucetepe A."/>
        </authorList>
    </citation>
    <scope>NUCLEOTIDE SEQUENCE [LARGE SCALE GENOMIC DNA]</scope>
    <source>
        <strain evidence="3 4">HARRANVET</strain>
    </source>
</reference>
<evidence type="ECO:0000313" key="4">
    <source>
        <dbReference type="Proteomes" id="UP000597038"/>
    </source>
</evidence>
<dbReference type="Pfam" id="PF13676">
    <property type="entry name" value="TIR_2"/>
    <property type="match status" value="1"/>
</dbReference>
<dbReference type="InterPro" id="IPR007421">
    <property type="entry name" value="Schlafen_AlbA_2_dom"/>
</dbReference>
<feature type="domain" description="TIR" evidence="2">
    <location>
        <begin position="129"/>
        <end position="219"/>
    </location>
</feature>
<feature type="domain" description="Schlafen AlbA-2" evidence="1">
    <location>
        <begin position="28"/>
        <end position="106"/>
    </location>
</feature>
<dbReference type="Proteomes" id="UP000597038">
    <property type="component" value="Unassembled WGS sequence"/>
</dbReference>
<dbReference type="InterPro" id="IPR038461">
    <property type="entry name" value="Schlafen_AlbA_2_dom_sf"/>
</dbReference>
<organism evidence="3 4">
    <name type="scientific">Staphylococcus felis</name>
    <dbReference type="NCBI Taxonomy" id="46127"/>
    <lineage>
        <taxon>Bacteria</taxon>
        <taxon>Bacillati</taxon>
        <taxon>Bacillota</taxon>
        <taxon>Bacilli</taxon>
        <taxon>Bacillales</taxon>
        <taxon>Staphylococcaceae</taxon>
        <taxon>Staphylococcus</taxon>
    </lineage>
</organism>
<name>A0ABS0QQ93_9STAP</name>
<dbReference type="Pfam" id="PF04326">
    <property type="entry name" value="SLFN_AlbA_2"/>
    <property type="match status" value="1"/>
</dbReference>
<protein>
    <submittedName>
        <fullName evidence="3">TIR domain-containing protein</fullName>
    </submittedName>
</protein>
<comment type="caution">
    <text evidence="3">The sequence shown here is derived from an EMBL/GenBank/DDBJ whole genome shotgun (WGS) entry which is preliminary data.</text>
</comment>
<dbReference type="RefSeq" id="WP_115871220.1">
    <property type="nucleotide sequence ID" value="NZ_JAEDAQ010000013.1"/>
</dbReference>
<gene>
    <name evidence="3" type="ORF">I9026_08605</name>
</gene>
<dbReference type="InterPro" id="IPR000157">
    <property type="entry name" value="TIR_dom"/>
</dbReference>
<evidence type="ECO:0000313" key="3">
    <source>
        <dbReference type="EMBL" id="MBH9581431.1"/>
    </source>
</evidence>
<keyword evidence="4" id="KW-1185">Reference proteome</keyword>
<dbReference type="Gene3D" id="3.30.950.30">
    <property type="entry name" value="Schlafen, AAA domain"/>
    <property type="match status" value="1"/>
</dbReference>
<dbReference type="InterPro" id="IPR035897">
    <property type="entry name" value="Toll_tir_struct_dom_sf"/>
</dbReference>
<proteinExistence type="predicted"/>
<dbReference type="EMBL" id="JAEDAQ010000013">
    <property type="protein sequence ID" value="MBH9581431.1"/>
    <property type="molecule type" value="Genomic_DNA"/>
</dbReference>
<sequence length="322" mass="37859">MTRTIEEIQKKIINNNRMNTTYFHPITSNEEIAKYIAAYSNSSGGDIIFGIRDDGMTLSVKKFAFHLDIEKIQNLLEGTIKIKYNNITFNGNELFYISIDKSDELIKVNNVTYKINKEGNLEKVIKKKVFISYAHKDSDLVNILEKQLEKYENMIISRDINVTKYRDSLDEFMKTIREHDFVISVVSSAYINSVNCMYEVTQLMKDKGYQEKLFFIIVNSSDAVYYHKDNRYDGFEANIYDVMDRLKYITYWKDKKIELERSIKEADLPTELLFNLSVDMRKLNSVIPTMDDFIKLLSDKVGRSFKEMYENDFKEIVDSINK</sequence>
<accession>A0ABS0QQ93</accession>
<evidence type="ECO:0000259" key="1">
    <source>
        <dbReference type="Pfam" id="PF04326"/>
    </source>
</evidence>